<dbReference type="GO" id="GO:0070628">
    <property type="term" value="F:proteasome binding"/>
    <property type="evidence" value="ECO:0007669"/>
    <property type="project" value="TreeGrafter"/>
</dbReference>
<dbReference type="PROSITE" id="PS51397">
    <property type="entry name" value="WLM"/>
    <property type="match status" value="1"/>
</dbReference>
<dbReference type="Pfam" id="PF08325">
    <property type="entry name" value="WLM"/>
    <property type="match status" value="1"/>
</dbReference>
<protein>
    <recommendedName>
        <fullName evidence="2">WLM domain-containing protein</fullName>
    </recommendedName>
</protein>
<gene>
    <name evidence="3" type="ORF">PSTT_07796</name>
</gene>
<organism evidence="3 4">
    <name type="scientific">Puccinia striiformis</name>
    <dbReference type="NCBI Taxonomy" id="27350"/>
    <lineage>
        <taxon>Eukaryota</taxon>
        <taxon>Fungi</taxon>
        <taxon>Dikarya</taxon>
        <taxon>Basidiomycota</taxon>
        <taxon>Pucciniomycotina</taxon>
        <taxon>Pucciniomycetes</taxon>
        <taxon>Pucciniales</taxon>
        <taxon>Pucciniaceae</taxon>
        <taxon>Puccinia</taxon>
    </lineage>
</organism>
<comment type="caution">
    <text evidence="3">The sequence shown here is derived from an EMBL/GenBank/DDBJ whole genome shotgun (WGS) entry which is preliminary data.</text>
</comment>
<keyword evidence="4" id="KW-1185">Reference proteome</keyword>
<dbReference type="VEuPathDB" id="FungiDB:PSHT_11756"/>
<reference evidence="3" key="1">
    <citation type="submission" date="2017-12" db="EMBL/GenBank/DDBJ databases">
        <title>Gene loss provides genomic basis for host adaptation in cereal stripe rust fungi.</title>
        <authorList>
            <person name="Xia C."/>
        </authorList>
    </citation>
    <scope>NUCLEOTIDE SEQUENCE [LARGE SCALE GENOMIC DNA]</scope>
    <source>
        <strain evidence="3">93-210</strain>
    </source>
</reference>
<dbReference type="PANTHER" id="PTHR47795">
    <property type="entry name" value="UBIQUITIN AND WLM DOMAIN-CONTAINING METALLOPROTEASE SPCC1442.07C"/>
    <property type="match status" value="1"/>
</dbReference>
<dbReference type="AlphaFoldDB" id="A0A2S4VF62"/>
<proteinExistence type="predicted"/>
<evidence type="ECO:0000313" key="4">
    <source>
        <dbReference type="Proteomes" id="UP000239156"/>
    </source>
</evidence>
<dbReference type="VEuPathDB" id="FungiDB:PSTT_07796"/>
<evidence type="ECO:0000256" key="1">
    <source>
        <dbReference type="SAM" id="MobiDB-lite"/>
    </source>
</evidence>
<name>A0A2S4VF62_9BASI</name>
<dbReference type="Proteomes" id="UP000239156">
    <property type="component" value="Unassembled WGS sequence"/>
</dbReference>
<evidence type="ECO:0000313" key="3">
    <source>
        <dbReference type="EMBL" id="POW08040.1"/>
    </source>
</evidence>
<feature type="domain" description="WLM" evidence="2">
    <location>
        <begin position="152"/>
        <end position="358"/>
    </location>
</feature>
<accession>A0A2S4VF62</accession>
<sequence>MTPSPLISSFPFSLSSTSQDGTSCLDDTLITLNIQHRSSSTILSVSNSTNLQELCHQYLSTLTSTTGRIMFKLILKNPPRTLISPGEFDQIPIHQLGLTSNDKQYRVLLLTTELSEVQRSEDISQANLKREQAREAALKNPIKIRDTSSRGRTKPEDQFSFGQVALLPNLPFESRRKELIDRLSNHPSIRSQMIKFKLTVGMLGELHPWIDPQLLGVNQNAGQSIRLRLLTDDLKSVRPFSMVRRVLSHELAHNVYGPHDNNFKEFDSKIHKGMLAYDESAKASTYRLGGELGDHYEPETAELDYHCSTSPTMHGQDRGNHQPSSSQSVQTLGSVVVDQTPNSNPRLAAAEAAIKRAGRKK</sequence>
<dbReference type="EMBL" id="PKSL01000068">
    <property type="protein sequence ID" value="POW08040.1"/>
    <property type="molecule type" value="Genomic_DNA"/>
</dbReference>
<dbReference type="InterPro" id="IPR013536">
    <property type="entry name" value="WLM_dom"/>
</dbReference>
<feature type="region of interest" description="Disordered" evidence="1">
    <location>
        <begin position="308"/>
        <end position="346"/>
    </location>
</feature>
<dbReference type="PANTHER" id="PTHR47795:SF1">
    <property type="entry name" value="DNA-DEPENDENT METALLOPROTEASE WSS1 HOMOLOG 2"/>
    <property type="match status" value="1"/>
</dbReference>
<feature type="compositionally biased region" description="Polar residues" evidence="1">
    <location>
        <begin position="321"/>
        <end position="345"/>
    </location>
</feature>
<evidence type="ECO:0000259" key="2">
    <source>
        <dbReference type="PROSITE" id="PS51397"/>
    </source>
</evidence>